<dbReference type="RefSeq" id="WP_272094260.1">
    <property type="nucleotide sequence ID" value="NZ_JAQNDK010000001.1"/>
</dbReference>
<dbReference type="EMBL" id="JAQNDK010000001">
    <property type="protein sequence ID" value="MDC0677503.1"/>
    <property type="molecule type" value="Genomic_DNA"/>
</dbReference>
<dbReference type="InterPro" id="IPR006321">
    <property type="entry name" value="PilT/PilU"/>
</dbReference>
<dbReference type="NCBIfam" id="TIGR01420">
    <property type="entry name" value="pilT_fam"/>
    <property type="match status" value="1"/>
</dbReference>
<dbReference type="Proteomes" id="UP001217485">
    <property type="component" value="Unassembled WGS sequence"/>
</dbReference>
<evidence type="ECO:0000313" key="4">
    <source>
        <dbReference type="EMBL" id="MDC0677503.1"/>
    </source>
</evidence>
<reference evidence="4 5" key="1">
    <citation type="submission" date="2023-01" db="EMBL/GenBank/DDBJ databases">
        <title>Minimal conservation of predation-associated metabolite biosynthetic gene clusters underscores biosynthetic potential of Myxococcota including descriptions for ten novel species: Archangium lansinium sp. nov., Myxococcus landrumus sp. nov., Nannocystis bai.</title>
        <authorList>
            <person name="Ahearne A."/>
            <person name="Stevens C."/>
            <person name="Dowd S."/>
        </authorList>
    </citation>
    <scope>NUCLEOTIDE SEQUENCE [LARGE SCALE GENOMIC DNA]</scope>
    <source>
        <strain evidence="4 5">WIWO2</strain>
    </source>
</reference>
<dbReference type="PANTHER" id="PTHR30486">
    <property type="entry name" value="TWITCHING MOTILITY PROTEIN PILT"/>
    <property type="match status" value="1"/>
</dbReference>
<comment type="similarity">
    <text evidence="1">Belongs to the GSP E family.</text>
</comment>
<protein>
    <submittedName>
        <fullName evidence="4">PilT/PilU family type 4a pilus ATPase</fullName>
    </submittedName>
</protein>
<dbReference type="InterPro" id="IPR050921">
    <property type="entry name" value="T4SS_GSP_E_ATPase"/>
</dbReference>
<dbReference type="Pfam" id="PF00437">
    <property type="entry name" value="T2SSE"/>
    <property type="match status" value="1"/>
</dbReference>
<organism evidence="4 5">
    <name type="scientific">Sorangium atrum</name>
    <dbReference type="NCBI Taxonomy" id="2995308"/>
    <lineage>
        <taxon>Bacteria</taxon>
        <taxon>Pseudomonadati</taxon>
        <taxon>Myxococcota</taxon>
        <taxon>Polyangia</taxon>
        <taxon>Polyangiales</taxon>
        <taxon>Polyangiaceae</taxon>
        <taxon>Sorangium</taxon>
    </lineage>
</organism>
<dbReference type="PROSITE" id="PS00662">
    <property type="entry name" value="T2SP_E"/>
    <property type="match status" value="1"/>
</dbReference>
<keyword evidence="5" id="KW-1185">Reference proteome</keyword>
<dbReference type="InterPro" id="IPR001482">
    <property type="entry name" value="T2SS/T4SS_dom"/>
</dbReference>
<accession>A0ABT5BTK9</accession>
<feature type="compositionally biased region" description="Low complexity" evidence="2">
    <location>
        <begin position="183"/>
        <end position="217"/>
    </location>
</feature>
<evidence type="ECO:0000256" key="2">
    <source>
        <dbReference type="SAM" id="MobiDB-lite"/>
    </source>
</evidence>
<dbReference type="Gene3D" id="3.30.450.90">
    <property type="match status" value="1"/>
</dbReference>
<comment type="caution">
    <text evidence="4">The sequence shown here is derived from an EMBL/GenBank/DDBJ whole genome shotgun (WGS) entry which is preliminary data.</text>
</comment>
<dbReference type="InterPro" id="IPR027417">
    <property type="entry name" value="P-loop_NTPase"/>
</dbReference>
<sequence>MNALRSWLSQLNRPEVTEFAVATGRMPSVKVSGAFQAVDPGALSTEDILMLLSALGGGRHVEALGAKPSQWHIRIEGIGAISVVAARQGDLVHARMTRMQSSAASGTAAAAAPPARPSQQFSMREHLAPEEGQRPPPREADAKRTSSSEVALDLRSPPPPAEPRVSRPSVARFEARADDAPAAERAAPAARPSSPSPEPRAAARAVAAGGRARPSSAEVPSTALDGLLAMARDQGASDLHLVAGRPPLLRVAGELMPHGEPLDPAAVESLLLPRVPARLSPVLDAEGSCDFALELGALGRFRVNISRHRQGYKGSFRLIARSIPTLASLGLPDAIGLATRHHQGLIVITGPTGHGKTTTLTAIIDILNRETSHHIITVEDPVEFVHARGKAMISQREVGTHTRSFENALKASLREDPDVIVVGELRDTATVRMALAASETGHLVLGTMNTPSAAKTIDRLIDLFPPGDQQQVRVTLAGGLRLIVSQRLLPSEGGKRMVAAAEVLPGSVPLWNLIRDSKTFQIPSLQQRGKGLGIIRLDDSLAELVRAGKTTLEAALKVAEAPEELEAVLAGRRQPMLTPDRRPPAPPPDASRSAPIEAGKGLFERAGALFGKKGA</sequence>
<evidence type="ECO:0000256" key="1">
    <source>
        <dbReference type="ARBA" id="ARBA00006611"/>
    </source>
</evidence>
<dbReference type="Gene3D" id="3.40.50.300">
    <property type="entry name" value="P-loop containing nucleotide triphosphate hydrolases"/>
    <property type="match status" value="1"/>
</dbReference>
<name>A0ABT5BTK9_9BACT</name>
<evidence type="ECO:0000313" key="5">
    <source>
        <dbReference type="Proteomes" id="UP001217485"/>
    </source>
</evidence>
<feature type="domain" description="Bacterial type II secretion system protein E" evidence="3">
    <location>
        <begin position="413"/>
        <end position="427"/>
    </location>
</feature>
<feature type="compositionally biased region" description="Basic and acidic residues" evidence="2">
    <location>
        <begin position="127"/>
        <end position="146"/>
    </location>
</feature>
<dbReference type="CDD" id="cd01131">
    <property type="entry name" value="PilT"/>
    <property type="match status" value="1"/>
</dbReference>
<evidence type="ECO:0000259" key="3">
    <source>
        <dbReference type="PROSITE" id="PS00662"/>
    </source>
</evidence>
<feature type="region of interest" description="Disordered" evidence="2">
    <location>
        <begin position="127"/>
        <end position="219"/>
    </location>
</feature>
<gene>
    <name evidence="4" type="ORF">POL72_07085</name>
</gene>
<feature type="region of interest" description="Disordered" evidence="2">
    <location>
        <begin position="571"/>
        <end position="598"/>
    </location>
</feature>
<dbReference type="SUPFAM" id="SSF52540">
    <property type="entry name" value="P-loop containing nucleoside triphosphate hydrolases"/>
    <property type="match status" value="1"/>
</dbReference>
<proteinExistence type="inferred from homology"/>